<dbReference type="InterPro" id="IPR013655">
    <property type="entry name" value="PAS_fold_3"/>
</dbReference>
<proteinExistence type="predicted"/>
<dbReference type="RefSeq" id="WP_154717276.1">
    <property type="nucleotide sequence ID" value="NZ_LT837803.1"/>
</dbReference>
<feature type="domain" description="PAC" evidence="8">
    <location>
        <begin position="580"/>
        <end position="632"/>
    </location>
</feature>
<keyword evidence="4 6" id="KW-1133">Transmembrane helix</keyword>
<feature type="domain" description="PAS" evidence="7">
    <location>
        <begin position="412"/>
        <end position="456"/>
    </location>
</feature>
<dbReference type="Pfam" id="PF02743">
    <property type="entry name" value="dCache_1"/>
    <property type="match status" value="1"/>
</dbReference>
<gene>
    <name evidence="12" type="ORF">SDENCHOL_21304</name>
</gene>
<dbReference type="SUPFAM" id="SSF141868">
    <property type="entry name" value="EAL domain-like"/>
    <property type="match status" value="1"/>
</dbReference>
<dbReference type="Gene3D" id="3.30.70.270">
    <property type="match status" value="1"/>
</dbReference>
<dbReference type="SMART" id="SM00052">
    <property type="entry name" value="EAL"/>
    <property type="match status" value="1"/>
</dbReference>
<dbReference type="SUPFAM" id="SSF55073">
    <property type="entry name" value="Nucleotide cyclase"/>
    <property type="match status" value="1"/>
</dbReference>
<protein>
    <submittedName>
        <fullName evidence="12">Diguanylate cyclase/phosphodiesterase with PAS/PAC sensor(S)</fullName>
    </submittedName>
</protein>
<evidence type="ECO:0000313" key="12">
    <source>
        <dbReference type="EMBL" id="SMB32229.1"/>
    </source>
</evidence>
<dbReference type="InterPro" id="IPR033479">
    <property type="entry name" value="dCache_1"/>
</dbReference>
<evidence type="ECO:0000259" key="10">
    <source>
        <dbReference type="PROSITE" id="PS50885"/>
    </source>
</evidence>
<dbReference type="InterPro" id="IPR000014">
    <property type="entry name" value="PAS"/>
</dbReference>
<accession>A0A7Z7MW97</accession>
<evidence type="ECO:0000259" key="8">
    <source>
        <dbReference type="PROSITE" id="PS50113"/>
    </source>
</evidence>
<dbReference type="CDD" id="cd01948">
    <property type="entry name" value="EAL"/>
    <property type="match status" value="1"/>
</dbReference>
<dbReference type="CDD" id="cd00130">
    <property type="entry name" value="PAS"/>
    <property type="match status" value="2"/>
</dbReference>
<feature type="transmembrane region" description="Helical" evidence="6">
    <location>
        <begin position="26"/>
        <end position="43"/>
    </location>
</feature>
<dbReference type="NCBIfam" id="TIGR00229">
    <property type="entry name" value="sensory_box"/>
    <property type="match status" value="2"/>
</dbReference>
<feature type="domain" description="HAMP" evidence="10">
    <location>
        <begin position="324"/>
        <end position="380"/>
    </location>
</feature>
<keyword evidence="5 6" id="KW-0472">Membrane</keyword>
<dbReference type="Pfam" id="PF08447">
    <property type="entry name" value="PAS_3"/>
    <property type="match status" value="1"/>
</dbReference>
<evidence type="ECO:0000256" key="6">
    <source>
        <dbReference type="SAM" id="Phobius"/>
    </source>
</evidence>
<dbReference type="EMBL" id="LT837803">
    <property type="protein sequence ID" value="SMB32229.1"/>
    <property type="molecule type" value="Genomic_DNA"/>
</dbReference>
<feature type="domain" description="GGDEF" evidence="11">
    <location>
        <begin position="664"/>
        <end position="802"/>
    </location>
</feature>
<comment type="subcellular location">
    <subcellularLocation>
        <location evidence="1">Cell membrane</location>
        <topology evidence="1">Multi-pass membrane protein</topology>
    </subcellularLocation>
</comment>
<dbReference type="InterPro" id="IPR043128">
    <property type="entry name" value="Rev_trsase/Diguanyl_cyclase"/>
</dbReference>
<feature type="domain" description="PAC" evidence="8">
    <location>
        <begin position="459"/>
        <end position="511"/>
    </location>
</feature>
<dbReference type="NCBIfam" id="TIGR00254">
    <property type="entry name" value="GGDEF"/>
    <property type="match status" value="1"/>
</dbReference>
<dbReference type="InterPro" id="IPR001633">
    <property type="entry name" value="EAL_dom"/>
</dbReference>
<dbReference type="InterPro" id="IPR035919">
    <property type="entry name" value="EAL_sf"/>
</dbReference>
<dbReference type="FunFam" id="3.20.20.450:FF:000001">
    <property type="entry name" value="Cyclic di-GMP phosphodiesterase yahA"/>
    <property type="match status" value="1"/>
</dbReference>
<evidence type="ECO:0000259" key="7">
    <source>
        <dbReference type="PROSITE" id="PS50112"/>
    </source>
</evidence>
<reference evidence="12" key="1">
    <citation type="submission" date="2017-03" db="EMBL/GenBank/DDBJ databases">
        <authorList>
            <consortium name="AG Boll"/>
        </authorList>
    </citation>
    <scope>NUCLEOTIDE SEQUENCE [LARGE SCALE GENOMIC DNA]</scope>
    <source>
        <strain evidence="12">Chol</strain>
    </source>
</reference>
<dbReference type="FunFam" id="3.30.450.20:FF:000088">
    <property type="entry name" value="Sensory transduction histidine kinase"/>
    <property type="match status" value="1"/>
</dbReference>
<dbReference type="Pfam" id="PF00563">
    <property type="entry name" value="EAL"/>
    <property type="match status" value="1"/>
</dbReference>
<dbReference type="GO" id="GO:0007165">
    <property type="term" value="P:signal transduction"/>
    <property type="evidence" value="ECO:0007669"/>
    <property type="project" value="InterPro"/>
</dbReference>
<evidence type="ECO:0000259" key="11">
    <source>
        <dbReference type="PROSITE" id="PS50887"/>
    </source>
</evidence>
<name>A0A7Z7MW97_9PROT</name>
<feature type="domain" description="PAS" evidence="7">
    <location>
        <begin position="505"/>
        <end position="553"/>
    </location>
</feature>
<dbReference type="SMART" id="SM00086">
    <property type="entry name" value="PAC"/>
    <property type="match status" value="2"/>
</dbReference>
<dbReference type="InterPro" id="IPR003660">
    <property type="entry name" value="HAMP_dom"/>
</dbReference>
<sequence>MSLPPTRQTSGTGQNAPYRRSIKTRVTLFTLAIFLVSIWALALHTSQTLREDIEHLLSKQHLSIASILARDINHQMSERLEDLQTIAATIDNLQAHDLARLQRRLDGLRILQRHFNGGIFVAAPDGTALARVPANNDYPPLSPHRSDAAAMALASGQPAIGGPHRDALLDAPVFHMAVPIRDAQGHVIGALNGVVNLATTNFLDQISQNRFGNSGGYLLVDPQHRRIVTATDKQRIMEASPALEDYPEIARFLAGEEGSAIFTNPLGVEVLQSVHRVPVSGWYVAVALPTAEAFAPIRELQRHMLTAALLLSLLAGSLTWWMLRRQLSPIFDTLKTISTLAADPDRTALVHNLSIRRNDEIGQLIGGFNQLLNTLGEREAELCASTEGLKEAQRISHVGSWSYDSATGQLDWSEETFRIFGLDPQRQPSYADFLDAVHPEDRGRLEAAYYESLQKRAPFELDHRMQLPDGRIQWVREHGLTEFDDSGNALRSVGTVQDITAQKQTETELRIAAAAFESQLGIIVTDAQWIIQRVNPAFTQITGYTAAELIGQSPHLVRSERHGDEFYEAVWQSVLTTGNWQGEVWHRHKQGHVYPSWLTVTAVKDAQGNTTHYVGTQQDISDRKHAEERINQLAFFDQLTALPNRTLLLDRLRQAIAGSTRSHTLGALLFIDLDKFKALNDTLGHDKGDLLLKQAAERLTGCVRGGDTVARLGGDEFIVMLTNLSANAQEAATQTEIVGEKILAELNRHYLLDGTIFHSTASIGITLFSAENANIDALLKQADLAMYRAKTAGRNMLRFFDPGMEADVVNRVALESDLHEALAKQQFQLHYQAQMSGGVLSGSEALVRWLHPQRGLVPPDEFIPLAEETGLILQLGAWVLETACAQLVQWAANPELSHLSIAVNVSARQFRKPDFVSQVGEILSRTDANPKRLKLELTESLLVEDVDDVIEKMHELKNIGVGFALDDFGTGYSSLYYLKHLPFDQMKIDRSFVRDILDDTNDATIARTIVTLAQSLGLGVIAEGVESLEQLEFLAELHCHAYQGYYFSRPLPIDEFEEYALGY</sequence>
<dbReference type="Pfam" id="PF00990">
    <property type="entry name" value="GGDEF"/>
    <property type="match status" value="1"/>
</dbReference>
<dbReference type="Pfam" id="PF13426">
    <property type="entry name" value="PAS_9"/>
    <property type="match status" value="1"/>
</dbReference>
<dbReference type="Gene3D" id="3.20.20.450">
    <property type="entry name" value="EAL domain"/>
    <property type="match status" value="1"/>
</dbReference>
<dbReference type="InterPro" id="IPR035965">
    <property type="entry name" value="PAS-like_dom_sf"/>
</dbReference>
<dbReference type="PROSITE" id="PS50113">
    <property type="entry name" value="PAC"/>
    <property type="match status" value="2"/>
</dbReference>
<dbReference type="GO" id="GO:0005886">
    <property type="term" value="C:plasma membrane"/>
    <property type="evidence" value="ECO:0007669"/>
    <property type="project" value="UniProtKB-SubCell"/>
</dbReference>
<dbReference type="SMART" id="SM00091">
    <property type="entry name" value="PAS"/>
    <property type="match status" value="2"/>
</dbReference>
<organism evidence="12 13">
    <name type="scientific">Sterolibacterium denitrificans</name>
    <dbReference type="NCBI Taxonomy" id="157592"/>
    <lineage>
        <taxon>Bacteria</taxon>
        <taxon>Pseudomonadati</taxon>
        <taxon>Pseudomonadota</taxon>
        <taxon>Betaproteobacteria</taxon>
        <taxon>Nitrosomonadales</taxon>
        <taxon>Sterolibacteriaceae</taxon>
        <taxon>Sterolibacterium</taxon>
    </lineage>
</organism>
<dbReference type="PROSITE" id="PS50112">
    <property type="entry name" value="PAS"/>
    <property type="match status" value="2"/>
</dbReference>
<dbReference type="CDD" id="cd18773">
    <property type="entry name" value="PDC1_HK_sensor"/>
    <property type="match status" value="1"/>
</dbReference>
<keyword evidence="13" id="KW-1185">Reference proteome</keyword>
<dbReference type="Gene3D" id="3.30.450.20">
    <property type="entry name" value="PAS domain"/>
    <property type="match status" value="3"/>
</dbReference>
<dbReference type="AlphaFoldDB" id="A0A7Z7MW97"/>
<dbReference type="Gene3D" id="6.10.340.10">
    <property type="match status" value="1"/>
</dbReference>
<dbReference type="Gene3D" id="2.10.70.100">
    <property type="match status" value="1"/>
</dbReference>
<keyword evidence="2" id="KW-1003">Cell membrane</keyword>
<dbReference type="CDD" id="cd01949">
    <property type="entry name" value="GGDEF"/>
    <property type="match status" value="1"/>
</dbReference>
<dbReference type="PANTHER" id="PTHR44757">
    <property type="entry name" value="DIGUANYLATE CYCLASE DGCP"/>
    <property type="match status" value="1"/>
</dbReference>
<evidence type="ECO:0000256" key="3">
    <source>
        <dbReference type="ARBA" id="ARBA00022692"/>
    </source>
</evidence>
<dbReference type="CDD" id="cd18774">
    <property type="entry name" value="PDC2_HK_sensor"/>
    <property type="match status" value="1"/>
</dbReference>
<evidence type="ECO:0000313" key="13">
    <source>
        <dbReference type="Proteomes" id="UP000242886"/>
    </source>
</evidence>
<dbReference type="Proteomes" id="UP000242886">
    <property type="component" value="Chromosome SDENCHOL"/>
</dbReference>
<keyword evidence="3 6" id="KW-0812">Transmembrane</keyword>
<feature type="domain" description="EAL" evidence="9">
    <location>
        <begin position="811"/>
        <end position="1063"/>
    </location>
</feature>
<evidence type="ECO:0000256" key="4">
    <source>
        <dbReference type="ARBA" id="ARBA00022989"/>
    </source>
</evidence>
<evidence type="ECO:0000256" key="2">
    <source>
        <dbReference type="ARBA" id="ARBA00022475"/>
    </source>
</evidence>
<evidence type="ECO:0000256" key="1">
    <source>
        <dbReference type="ARBA" id="ARBA00004651"/>
    </source>
</evidence>
<dbReference type="InterPro" id="IPR000160">
    <property type="entry name" value="GGDEF_dom"/>
</dbReference>
<evidence type="ECO:0000259" key="9">
    <source>
        <dbReference type="PROSITE" id="PS50883"/>
    </source>
</evidence>
<evidence type="ECO:0000256" key="5">
    <source>
        <dbReference type="ARBA" id="ARBA00023136"/>
    </source>
</evidence>
<dbReference type="SMART" id="SM00267">
    <property type="entry name" value="GGDEF"/>
    <property type="match status" value="1"/>
</dbReference>
<dbReference type="InterPro" id="IPR001610">
    <property type="entry name" value="PAC"/>
</dbReference>
<dbReference type="InterPro" id="IPR029787">
    <property type="entry name" value="Nucleotide_cyclase"/>
</dbReference>
<dbReference type="PROSITE" id="PS50885">
    <property type="entry name" value="HAMP"/>
    <property type="match status" value="1"/>
</dbReference>
<dbReference type="PROSITE" id="PS50887">
    <property type="entry name" value="GGDEF"/>
    <property type="match status" value="1"/>
</dbReference>
<dbReference type="SUPFAM" id="SSF55785">
    <property type="entry name" value="PYP-like sensor domain (PAS domain)"/>
    <property type="match status" value="2"/>
</dbReference>
<dbReference type="PANTHER" id="PTHR44757:SF2">
    <property type="entry name" value="BIOFILM ARCHITECTURE MAINTENANCE PROTEIN MBAA"/>
    <property type="match status" value="1"/>
</dbReference>
<dbReference type="InterPro" id="IPR000700">
    <property type="entry name" value="PAS-assoc_C"/>
</dbReference>
<dbReference type="PROSITE" id="PS50883">
    <property type="entry name" value="EAL"/>
    <property type="match status" value="1"/>
</dbReference>
<dbReference type="InterPro" id="IPR052155">
    <property type="entry name" value="Biofilm_reg_signaling"/>
</dbReference>